<dbReference type="Gene3D" id="3.30.460.10">
    <property type="entry name" value="Beta Polymerase, domain 2"/>
    <property type="match status" value="1"/>
</dbReference>
<dbReference type="EMBL" id="DVNB01000083">
    <property type="protein sequence ID" value="HIU57726.1"/>
    <property type="molecule type" value="Genomic_DNA"/>
</dbReference>
<dbReference type="CDD" id="cd05403">
    <property type="entry name" value="NT_KNTase_like"/>
    <property type="match status" value="1"/>
</dbReference>
<dbReference type="SUPFAM" id="SSF81301">
    <property type="entry name" value="Nucleotidyltransferase"/>
    <property type="match status" value="1"/>
</dbReference>
<accession>A0A9D1SF09</accession>
<dbReference type="Pfam" id="PF01909">
    <property type="entry name" value="NTP_transf_2"/>
    <property type="match status" value="1"/>
</dbReference>
<sequence length="113" mass="13150">MMCDKLLLNELISKLTAYAKELFGDKLRHVILYGSYARGDYDEESDIDVMIMADLSPEELSRYRWELSCFCADLNVENGVFITTKLQSSETFERWKTVLPFYKNVLKDGIIYA</sequence>
<proteinExistence type="predicted"/>
<reference evidence="2" key="1">
    <citation type="submission" date="2020-10" db="EMBL/GenBank/DDBJ databases">
        <authorList>
            <person name="Gilroy R."/>
        </authorList>
    </citation>
    <scope>NUCLEOTIDE SEQUENCE</scope>
    <source>
        <strain evidence="2">USAMLcec3-3695</strain>
    </source>
</reference>
<dbReference type="AlphaFoldDB" id="A0A9D1SF09"/>
<evidence type="ECO:0000313" key="2">
    <source>
        <dbReference type="EMBL" id="HIU57726.1"/>
    </source>
</evidence>
<dbReference type="InterPro" id="IPR043519">
    <property type="entry name" value="NT_sf"/>
</dbReference>
<dbReference type="Proteomes" id="UP000824109">
    <property type="component" value="Unassembled WGS sequence"/>
</dbReference>
<evidence type="ECO:0000313" key="3">
    <source>
        <dbReference type="Proteomes" id="UP000824109"/>
    </source>
</evidence>
<dbReference type="InterPro" id="IPR002934">
    <property type="entry name" value="Polymerase_NTP_transf_dom"/>
</dbReference>
<comment type="caution">
    <text evidence="2">The sequence shown here is derived from an EMBL/GenBank/DDBJ whole genome shotgun (WGS) entry which is preliminary data.</text>
</comment>
<dbReference type="PANTHER" id="PTHR33933:SF3">
    <property type="entry name" value="PROTEIN ADENYLYLTRANSFERASE MJ0604-RELATED"/>
    <property type="match status" value="1"/>
</dbReference>
<gene>
    <name evidence="2" type="ORF">IAA61_07965</name>
</gene>
<dbReference type="InterPro" id="IPR052548">
    <property type="entry name" value="Type_VII_TA_antitoxin"/>
</dbReference>
<name>A0A9D1SF09_9FIRM</name>
<protein>
    <submittedName>
        <fullName evidence="2">Nucleotidyltransferase domain-containing protein</fullName>
    </submittedName>
</protein>
<feature type="domain" description="Polymerase nucleotidyl transferase" evidence="1">
    <location>
        <begin position="13"/>
        <end position="82"/>
    </location>
</feature>
<dbReference type="GO" id="GO:0016779">
    <property type="term" value="F:nucleotidyltransferase activity"/>
    <property type="evidence" value="ECO:0007669"/>
    <property type="project" value="InterPro"/>
</dbReference>
<reference evidence="2" key="2">
    <citation type="journal article" date="2021" name="PeerJ">
        <title>Extensive microbial diversity within the chicken gut microbiome revealed by metagenomics and culture.</title>
        <authorList>
            <person name="Gilroy R."/>
            <person name="Ravi A."/>
            <person name="Getino M."/>
            <person name="Pursley I."/>
            <person name="Horton D.L."/>
            <person name="Alikhan N.F."/>
            <person name="Baker D."/>
            <person name="Gharbi K."/>
            <person name="Hall N."/>
            <person name="Watson M."/>
            <person name="Adriaenssens E.M."/>
            <person name="Foster-Nyarko E."/>
            <person name="Jarju S."/>
            <person name="Secka A."/>
            <person name="Antonio M."/>
            <person name="Oren A."/>
            <person name="Chaudhuri R.R."/>
            <person name="La Ragione R."/>
            <person name="Hildebrand F."/>
            <person name="Pallen M.J."/>
        </authorList>
    </citation>
    <scope>NUCLEOTIDE SEQUENCE</scope>
    <source>
        <strain evidence="2">USAMLcec3-3695</strain>
    </source>
</reference>
<organism evidence="2 3">
    <name type="scientific">Candidatus Ornithomonoglobus merdipullorum</name>
    <dbReference type="NCBI Taxonomy" id="2840895"/>
    <lineage>
        <taxon>Bacteria</taxon>
        <taxon>Bacillati</taxon>
        <taxon>Bacillota</taxon>
        <taxon>Clostridia</taxon>
        <taxon>Candidatus Ornithomonoglobus</taxon>
    </lineage>
</organism>
<dbReference type="PANTHER" id="PTHR33933">
    <property type="entry name" value="NUCLEOTIDYLTRANSFERASE"/>
    <property type="match status" value="1"/>
</dbReference>
<evidence type="ECO:0000259" key="1">
    <source>
        <dbReference type="Pfam" id="PF01909"/>
    </source>
</evidence>